<dbReference type="HOGENOM" id="CLU_2252567_0_0_1"/>
<gene>
    <name evidence="2" type="ORF">CAPTEDRAFT_203747</name>
</gene>
<evidence type="ECO:0000313" key="3">
    <source>
        <dbReference type="EnsemblMetazoa" id="CapteP203747"/>
    </source>
</evidence>
<reference evidence="4" key="1">
    <citation type="submission" date="2012-12" db="EMBL/GenBank/DDBJ databases">
        <authorList>
            <person name="Hellsten U."/>
            <person name="Grimwood J."/>
            <person name="Chapman J.A."/>
            <person name="Shapiro H."/>
            <person name="Aerts A."/>
            <person name="Otillar R.P."/>
            <person name="Terry A.Y."/>
            <person name="Boore J.L."/>
            <person name="Simakov O."/>
            <person name="Marletaz F."/>
            <person name="Cho S.-J."/>
            <person name="Edsinger-Gonzales E."/>
            <person name="Havlak P."/>
            <person name="Kuo D.-H."/>
            <person name="Larsson T."/>
            <person name="Lv J."/>
            <person name="Arendt D."/>
            <person name="Savage R."/>
            <person name="Osoegawa K."/>
            <person name="de Jong P."/>
            <person name="Lindberg D.R."/>
            <person name="Seaver E.C."/>
            <person name="Weisblat D.A."/>
            <person name="Putnam N.H."/>
            <person name="Grigoriev I.V."/>
            <person name="Rokhsar D.S."/>
        </authorList>
    </citation>
    <scope>NUCLEOTIDE SEQUENCE</scope>
    <source>
        <strain evidence="4">I ESC-2004</strain>
    </source>
</reference>
<proteinExistence type="predicted"/>
<reference evidence="2 4" key="2">
    <citation type="journal article" date="2013" name="Nature">
        <title>Insights into bilaterian evolution from three spiralian genomes.</title>
        <authorList>
            <person name="Simakov O."/>
            <person name="Marletaz F."/>
            <person name="Cho S.J."/>
            <person name="Edsinger-Gonzales E."/>
            <person name="Havlak P."/>
            <person name="Hellsten U."/>
            <person name="Kuo D.H."/>
            <person name="Larsson T."/>
            <person name="Lv J."/>
            <person name="Arendt D."/>
            <person name="Savage R."/>
            <person name="Osoegawa K."/>
            <person name="de Jong P."/>
            <person name="Grimwood J."/>
            <person name="Chapman J.A."/>
            <person name="Shapiro H."/>
            <person name="Aerts A."/>
            <person name="Otillar R.P."/>
            <person name="Terry A.Y."/>
            <person name="Boore J.L."/>
            <person name="Grigoriev I.V."/>
            <person name="Lindberg D.R."/>
            <person name="Seaver E.C."/>
            <person name="Weisblat D.A."/>
            <person name="Putnam N.H."/>
            <person name="Rokhsar D.S."/>
        </authorList>
    </citation>
    <scope>NUCLEOTIDE SEQUENCE</scope>
    <source>
        <strain evidence="2 4">I ESC-2004</strain>
    </source>
</reference>
<evidence type="ECO:0000313" key="2">
    <source>
        <dbReference type="EMBL" id="ELU17354.1"/>
    </source>
</evidence>
<dbReference type="AlphaFoldDB" id="R7VFG2"/>
<accession>R7VFG2</accession>
<dbReference type="EMBL" id="KB292552">
    <property type="protein sequence ID" value="ELU17354.1"/>
    <property type="molecule type" value="Genomic_DNA"/>
</dbReference>
<reference evidence="3" key="3">
    <citation type="submission" date="2015-06" db="UniProtKB">
        <authorList>
            <consortium name="EnsemblMetazoa"/>
        </authorList>
    </citation>
    <scope>IDENTIFICATION</scope>
</reference>
<dbReference type="EMBL" id="AMQN01035862">
    <property type="status" value="NOT_ANNOTATED_CDS"/>
    <property type="molecule type" value="Genomic_DNA"/>
</dbReference>
<dbReference type="EnsemblMetazoa" id="CapteT203747">
    <property type="protein sequence ID" value="CapteP203747"/>
    <property type="gene ID" value="CapteG203747"/>
</dbReference>
<sequence>MVDSKMNPLVDSPATTSGSHDSMGFISANVFSLVLTAKQFWSSSGRQFFCGQRCGPGQQTAHVAKGRPSSEPGRERLLLVPPRERGVPGAVVTREIHLPQVPQP</sequence>
<name>R7VFG2_CAPTE</name>
<evidence type="ECO:0000313" key="4">
    <source>
        <dbReference type="Proteomes" id="UP000014760"/>
    </source>
</evidence>
<feature type="region of interest" description="Disordered" evidence="1">
    <location>
        <begin position="1"/>
        <end position="21"/>
    </location>
</feature>
<evidence type="ECO:0000256" key="1">
    <source>
        <dbReference type="SAM" id="MobiDB-lite"/>
    </source>
</evidence>
<organism evidence="2">
    <name type="scientific">Capitella teleta</name>
    <name type="common">Polychaete worm</name>
    <dbReference type="NCBI Taxonomy" id="283909"/>
    <lineage>
        <taxon>Eukaryota</taxon>
        <taxon>Metazoa</taxon>
        <taxon>Spiralia</taxon>
        <taxon>Lophotrochozoa</taxon>
        <taxon>Annelida</taxon>
        <taxon>Polychaeta</taxon>
        <taxon>Sedentaria</taxon>
        <taxon>Scolecida</taxon>
        <taxon>Capitellidae</taxon>
        <taxon>Capitella</taxon>
    </lineage>
</organism>
<protein>
    <submittedName>
        <fullName evidence="2 3">Uncharacterized protein</fullName>
    </submittedName>
</protein>
<keyword evidence="4" id="KW-1185">Reference proteome</keyword>
<dbReference type="Proteomes" id="UP000014760">
    <property type="component" value="Unassembled WGS sequence"/>
</dbReference>